<dbReference type="PROSITE" id="PS51843">
    <property type="entry name" value="NR_LBD"/>
    <property type="match status" value="1"/>
</dbReference>
<evidence type="ECO:0000256" key="1">
    <source>
        <dbReference type="ARBA" id="ARBA00004123"/>
    </source>
</evidence>
<sequence length="609" mass="65918">LESSYGSLYPNLLHQSARSGLASVSNLPGLHGLHGLPPLHSLHSSFVQSQAFAPRLVCGLPSPGSHSAHNVFDKHRATLSTFFPALSQSVVCSPSYLETSFRCSPHAGPFLESSPSLYNSIYKNSSSNNNNNSSGSSSSGNRCSAVPKLEADGGCQKDSTTGGVLKQCCSSSTPLDSGGVKDHSIDTLLYASKVLKSSSNSSNNNNNSINNNSHSFSSNMISSSSNSVRVSSHNNTNTSNNNGNNNNNTTNNINVCNKNSRKCNNNAHNYSIKSIISSDNESRVRYTNVENQATTSGDVNCDKTPSPDSSSPWPSPYLSNMDREPDSSPAAINGTVTDGACVDSQTSPITLCSQRAHPSPPSLLAPKPIKPLHIAHARNRQETLSHLPGKTLVTAHHVTAVAEEILVACVTWARLLPAFSSLVESDKRRLLEATWPELFLLVAAEKGLYFEPSSLLSTVDLLGEDFNPVSSNQPSMTTKQIAVTYSHLQEMKELLLTLQGLKIDPTEGNCLRSIVLFRFYTRGLQACSEVQHLQEKAHLTLMSHCSRTYPGDLLRTNRFLVLLPRLREIPPKVVKDVFFKHSVPPDASIERVLFEFAGCSDLEKTSVTP</sequence>
<keyword evidence="6" id="KW-0805">Transcription regulation</keyword>
<keyword evidence="4" id="KW-0963">Cytoplasm</keyword>
<dbReference type="InterPro" id="IPR033544">
    <property type="entry name" value="NR0B1/2"/>
</dbReference>
<feature type="compositionally biased region" description="Low complexity" evidence="9">
    <location>
        <begin position="197"/>
        <end position="253"/>
    </location>
</feature>
<protein>
    <submittedName>
        <fullName evidence="11">Nuclear receptor subfamily 2 group E member</fullName>
    </submittedName>
</protein>
<name>A0AAV4I8X4_9GAST</name>
<dbReference type="SUPFAM" id="SSF48508">
    <property type="entry name" value="Nuclear receptor ligand-binding domain"/>
    <property type="match status" value="1"/>
</dbReference>
<evidence type="ECO:0000256" key="4">
    <source>
        <dbReference type="ARBA" id="ARBA00022490"/>
    </source>
</evidence>
<dbReference type="GO" id="GO:0005737">
    <property type="term" value="C:cytoplasm"/>
    <property type="evidence" value="ECO:0007669"/>
    <property type="project" value="UniProtKB-SubCell"/>
</dbReference>
<dbReference type="GO" id="GO:0005634">
    <property type="term" value="C:nucleus"/>
    <property type="evidence" value="ECO:0007669"/>
    <property type="project" value="UniProtKB-SubCell"/>
</dbReference>
<keyword evidence="7" id="KW-0804">Transcription</keyword>
<dbReference type="InterPro" id="IPR000536">
    <property type="entry name" value="Nucl_hrmn_rcpt_lig-bd"/>
</dbReference>
<keyword evidence="5" id="KW-0678">Repressor</keyword>
<dbReference type="CDD" id="cd06930">
    <property type="entry name" value="NR_LBD_F2"/>
    <property type="match status" value="1"/>
</dbReference>
<evidence type="ECO:0000256" key="9">
    <source>
        <dbReference type="SAM" id="MobiDB-lite"/>
    </source>
</evidence>
<dbReference type="GO" id="GO:0003714">
    <property type="term" value="F:transcription corepressor activity"/>
    <property type="evidence" value="ECO:0007669"/>
    <property type="project" value="TreeGrafter"/>
</dbReference>
<keyword evidence="8 11" id="KW-0675">Receptor</keyword>
<evidence type="ECO:0000256" key="2">
    <source>
        <dbReference type="ARBA" id="ARBA00004496"/>
    </source>
</evidence>
<dbReference type="InterPro" id="IPR035500">
    <property type="entry name" value="NHR-like_dom_sf"/>
</dbReference>
<gene>
    <name evidence="11" type="ORF">ElyMa_002951800</name>
</gene>
<evidence type="ECO:0000256" key="7">
    <source>
        <dbReference type="ARBA" id="ARBA00023163"/>
    </source>
</evidence>
<dbReference type="AlphaFoldDB" id="A0AAV4I8X4"/>
<evidence type="ECO:0000256" key="3">
    <source>
        <dbReference type="ARBA" id="ARBA00006647"/>
    </source>
</evidence>
<evidence type="ECO:0000259" key="10">
    <source>
        <dbReference type="PROSITE" id="PS51843"/>
    </source>
</evidence>
<dbReference type="Pfam" id="PF00104">
    <property type="entry name" value="Hormone_recep"/>
    <property type="match status" value="1"/>
</dbReference>
<dbReference type="PANTHER" id="PTHR24081">
    <property type="entry name" value="NUCLEAR RECEPTOR SUBFAMILY 0 GROUP B"/>
    <property type="match status" value="1"/>
</dbReference>
<evidence type="ECO:0000313" key="12">
    <source>
        <dbReference type="Proteomes" id="UP000762676"/>
    </source>
</evidence>
<evidence type="ECO:0000256" key="8">
    <source>
        <dbReference type="ARBA" id="ARBA00023170"/>
    </source>
</evidence>
<evidence type="ECO:0000313" key="11">
    <source>
        <dbReference type="EMBL" id="GFS05947.1"/>
    </source>
</evidence>
<evidence type="ECO:0000256" key="5">
    <source>
        <dbReference type="ARBA" id="ARBA00022491"/>
    </source>
</evidence>
<organism evidence="11 12">
    <name type="scientific">Elysia marginata</name>
    <dbReference type="NCBI Taxonomy" id="1093978"/>
    <lineage>
        <taxon>Eukaryota</taxon>
        <taxon>Metazoa</taxon>
        <taxon>Spiralia</taxon>
        <taxon>Lophotrochozoa</taxon>
        <taxon>Mollusca</taxon>
        <taxon>Gastropoda</taxon>
        <taxon>Heterobranchia</taxon>
        <taxon>Euthyneura</taxon>
        <taxon>Panpulmonata</taxon>
        <taxon>Sacoglossa</taxon>
        <taxon>Placobranchoidea</taxon>
        <taxon>Plakobranchidae</taxon>
        <taxon>Elysia</taxon>
    </lineage>
</organism>
<dbReference type="Gene3D" id="1.10.565.10">
    <property type="entry name" value="Retinoid X Receptor"/>
    <property type="match status" value="1"/>
</dbReference>
<dbReference type="PANTHER" id="PTHR24081:SF8">
    <property type="entry name" value="NR LBD DOMAIN-CONTAINING PROTEIN"/>
    <property type="match status" value="1"/>
</dbReference>
<feature type="non-terminal residue" evidence="11">
    <location>
        <position position="1"/>
    </location>
</feature>
<feature type="region of interest" description="Disordered" evidence="9">
    <location>
        <begin position="196"/>
        <end position="253"/>
    </location>
</feature>
<dbReference type="GO" id="GO:0000122">
    <property type="term" value="P:negative regulation of transcription by RNA polymerase II"/>
    <property type="evidence" value="ECO:0007669"/>
    <property type="project" value="TreeGrafter"/>
</dbReference>
<dbReference type="PRINTS" id="PR00398">
    <property type="entry name" value="STRDHORMONER"/>
</dbReference>
<feature type="region of interest" description="Disordered" evidence="9">
    <location>
        <begin position="126"/>
        <end position="145"/>
    </location>
</feature>
<feature type="domain" description="NR LBD" evidence="10">
    <location>
        <begin position="364"/>
        <end position="599"/>
    </location>
</feature>
<proteinExistence type="inferred from homology"/>
<comment type="caution">
    <text evidence="11">The sequence shown here is derived from an EMBL/GenBank/DDBJ whole genome shotgun (WGS) entry which is preliminary data.</text>
</comment>
<reference evidence="11 12" key="1">
    <citation type="journal article" date="2021" name="Elife">
        <title>Chloroplast acquisition without the gene transfer in kleptoplastic sea slugs, Plakobranchus ocellatus.</title>
        <authorList>
            <person name="Maeda T."/>
            <person name="Takahashi S."/>
            <person name="Yoshida T."/>
            <person name="Shimamura S."/>
            <person name="Takaki Y."/>
            <person name="Nagai Y."/>
            <person name="Toyoda A."/>
            <person name="Suzuki Y."/>
            <person name="Arimoto A."/>
            <person name="Ishii H."/>
            <person name="Satoh N."/>
            <person name="Nishiyama T."/>
            <person name="Hasebe M."/>
            <person name="Maruyama T."/>
            <person name="Minagawa J."/>
            <person name="Obokata J."/>
            <person name="Shigenobu S."/>
        </authorList>
    </citation>
    <scope>NUCLEOTIDE SEQUENCE [LARGE SCALE GENOMIC DNA]</scope>
</reference>
<dbReference type="SMART" id="SM00430">
    <property type="entry name" value="HOLI"/>
    <property type="match status" value="1"/>
</dbReference>
<evidence type="ECO:0000256" key="6">
    <source>
        <dbReference type="ARBA" id="ARBA00023015"/>
    </source>
</evidence>
<dbReference type="EMBL" id="BMAT01006089">
    <property type="protein sequence ID" value="GFS05947.1"/>
    <property type="molecule type" value="Genomic_DNA"/>
</dbReference>
<comment type="similarity">
    <text evidence="3">Belongs to the nuclear hormone receptor family. NR0 subfamily.</text>
</comment>
<feature type="compositionally biased region" description="Low complexity" evidence="9">
    <location>
        <begin position="126"/>
        <end position="141"/>
    </location>
</feature>
<keyword evidence="12" id="KW-1185">Reference proteome</keyword>
<feature type="region of interest" description="Disordered" evidence="9">
    <location>
        <begin position="290"/>
        <end position="339"/>
    </location>
</feature>
<dbReference type="Proteomes" id="UP000762676">
    <property type="component" value="Unassembled WGS sequence"/>
</dbReference>
<dbReference type="InterPro" id="IPR001723">
    <property type="entry name" value="Nuclear_hrmn_rcpt"/>
</dbReference>
<accession>A0AAV4I8X4</accession>
<comment type="subcellular location">
    <subcellularLocation>
        <location evidence="2">Cytoplasm</location>
    </subcellularLocation>
    <subcellularLocation>
        <location evidence="1">Nucleus</location>
    </subcellularLocation>
</comment>